<keyword evidence="1" id="KW-0732">Signal</keyword>
<comment type="caution">
    <text evidence="3">The sequence shown here is derived from an EMBL/GenBank/DDBJ whole genome shotgun (WGS) entry which is preliminary data.</text>
</comment>
<evidence type="ECO:0000313" key="4">
    <source>
        <dbReference type="Proteomes" id="UP001205748"/>
    </source>
</evidence>
<dbReference type="Proteomes" id="UP001205748">
    <property type="component" value="Unassembled WGS sequence"/>
</dbReference>
<dbReference type="Pfam" id="PF13529">
    <property type="entry name" value="Peptidase_C39_2"/>
    <property type="match status" value="1"/>
</dbReference>
<sequence>MKKTLLIMFLLVGFLLPVNAVYASDEGFDGDLTYEEGGKAYILTEEDEKLLEEKNQEILKFNDNKNNDNILQPMYYPDGEYRELSVPVFKQANGYYCGPATVKQVTHFIKGSSSSQSYYAGKLGTTKAGTDMTVIANYLKNNVKSNYVYASIGTFDAWMNKVNYGMKNKMPGVIDINTKNISAFPYDTDTGHFVNMSGYDTKFGPGVKVRITDPFGPGLGNRWYNARDVYNANNNHFRRAIIW</sequence>
<keyword evidence="4" id="KW-1185">Reference proteome</keyword>
<evidence type="ECO:0000259" key="2">
    <source>
        <dbReference type="Pfam" id="PF13529"/>
    </source>
</evidence>
<dbReference type="Gene3D" id="3.90.70.10">
    <property type="entry name" value="Cysteine proteinases"/>
    <property type="match status" value="1"/>
</dbReference>
<dbReference type="AlphaFoldDB" id="A0AAE3HFD8"/>
<name>A0AAE3HFD8_9FIRM</name>
<protein>
    <submittedName>
        <fullName evidence="3">C39 family peptidase</fullName>
    </submittedName>
</protein>
<dbReference type="RefSeq" id="WP_257529968.1">
    <property type="nucleotide sequence ID" value="NZ_JANKAS010000004.1"/>
</dbReference>
<reference evidence="3" key="1">
    <citation type="submission" date="2022-07" db="EMBL/GenBank/DDBJ databases">
        <title>Enhanced cultured diversity of the mouse gut microbiota enables custom-made synthetic communities.</title>
        <authorList>
            <person name="Afrizal A."/>
        </authorList>
    </citation>
    <scope>NUCLEOTIDE SEQUENCE</scope>
    <source>
        <strain evidence="3">DSM 28593</strain>
    </source>
</reference>
<dbReference type="InterPro" id="IPR039564">
    <property type="entry name" value="Peptidase_C39-like"/>
</dbReference>
<feature type="signal peptide" evidence="1">
    <location>
        <begin position="1"/>
        <end position="23"/>
    </location>
</feature>
<proteinExistence type="predicted"/>
<organism evidence="3 4">
    <name type="scientific">Irregularibacter muris</name>
    <dbReference type="NCBI Taxonomy" id="1796619"/>
    <lineage>
        <taxon>Bacteria</taxon>
        <taxon>Bacillati</taxon>
        <taxon>Bacillota</taxon>
        <taxon>Clostridia</taxon>
        <taxon>Eubacteriales</taxon>
        <taxon>Eubacteriaceae</taxon>
        <taxon>Irregularibacter</taxon>
    </lineage>
</organism>
<dbReference type="EMBL" id="JANKAS010000004">
    <property type="protein sequence ID" value="MCR1898492.1"/>
    <property type="molecule type" value="Genomic_DNA"/>
</dbReference>
<evidence type="ECO:0000256" key="1">
    <source>
        <dbReference type="SAM" id="SignalP"/>
    </source>
</evidence>
<accession>A0AAE3HFD8</accession>
<feature type="domain" description="Peptidase C39-like" evidence="2">
    <location>
        <begin position="84"/>
        <end position="214"/>
    </location>
</feature>
<feature type="chain" id="PRO_5042115971" evidence="1">
    <location>
        <begin position="24"/>
        <end position="243"/>
    </location>
</feature>
<evidence type="ECO:0000313" key="3">
    <source>
        <dbReference type="EMBL" id="MCR1898492.1"/>
    </source>
</evidence>
<gene>
    <name evidence="3" type="ORF">NSA47_05740</name>
</gene>